<protein>
    <submittedName>
        <fullName evidence="7">Ni/Fe hydrogenase subunit alpha</fullName>
    </submittedName>
</protein>
<dbReference type="AlphaFoldDB" id="A0A8J6NY27"/>
<feature type="binding site" evidence="6">
    <location>
        <position position="65"/>
    </location>
    <ligand>
        <name>Ni(2+)</name>
        <dbReference type="ChEBI" id="CHEBI:49786"/>
    </ligand>
</feature>
<feature type="binding site" evidence="6">
    <location>
        <position position="68"/>
    </location>
    <ligand>
        <name>Ni(2+)</name>
        <dbReference type="ChEBI" id="CHEBI:49786"/>
    </ligand>
</feature>
<sequence>MKKIYLNVDVHHLSRIEGHGNIKIEVQNGKIKEARWDVVETPRFFEVMLKDKHYTSAGVLAARICGICSISHCLASLLATEGAFNVTVPEDASKIRLIAKHGEMLQSHVLHLLFLVMPDFFEEASVIPLVEKTPEVITIARRLKSFGNRICDAIAGRTTHPVALQVGGVTAVPSKKELIGFKNELEQIINDLHKVADLFATFKMPDFVRETEFVSLKGEKEYPVMGGRIMSSDGIDRSNKEYQTVTNEYVDKNNTSKWTKLSRQSYAVGALARFNNNYNLLHPEAVKVAKMFGLEPVCHNPFMNNVAQIVESFHSAYEILRLINEVMDSSLKDTMANVKPAAGEGVGIVEAPRGILFHHYKYDSSGRIEKANCVVPTTQNNANIHYDIKSFVEQFAVKGMTDEKLELLSSMLVRSYDPCLSCAVH</sequence>
<evidence type="ECO:0000256" key="6">
    <source>
        <dbReference type="PIRSR" id="PIRSR601501-1"/>
    </source>
</evidence>
<proteinExistence type="inferred from homology"/>
<evidence type="ECO:0000256" key="4">
    <source>
        <dbReference type="ARBA" id="ARBA00022723"/>
    </source>
</evidence>
<keyword evidence="5" id="KW-0560">Oxidoreductase</keyword>
<evidence type="ECO:0000256" key="5">
    <source>
        <dbReference type="ARBA" id="ARBA00023002"/>
    </source>
</evidence>
<dbReference type="Gene3D" id="1.10.645.10">
    <property type="entry name" value="Cytochrome-c3 Hydrogenase, chain B"/>
    <property type="match status" value="1"/>
</dbReference>
<name>A0A8J6NY27_9BACT</name>
<keyword evidence="4 6" id="KW-0479">Metal-binding</keyword>
<evidence type="ECO:0000313" key="7">
    <source>
        <dbReference type="EMBL" id="MBC8362908.1"/>
    </source>
</evidence>
<reference evidence="7 8" key="1">
    <citation type="submission" date="2020-08" db="EMBL/GenBank/DDBJ databases">
        <title>Bridging the membrane lipid divide: bacteria of the FCB group superphylum have the potential to synthesize archaeal ether lipids.</title>
        <authorList>
            <person name="Villanueva L."/>
            <person name="Von Meijenfeldt F.A.B."/>
            <person name="Westbye A.B."/>
            <person name="Yadav S."/>
            <person name="Hopmans E.C."/>
            <person name="Dutilh B.E."/>
            <person name="Sinninghe Damste J.S."/>
        </authorList>
    </citation>
    <scope>NUCLEOTIDE SEQUENCE [LARGE SCALE GENOMIC DNA]</scope>
    <source>
        <strain evidence="7">NIOZ-UU30</strain>
    </source>
</reference>
<evidence type="ECO:0000256" key="3">
    <source>
        <dbReference type="ARBA" id="ARBA00022596"/>
    </source>
</evidence>
<dbReference type="Proteomes" id="UP000603434">
    <property type="component" value="Unassembled WGS sequence"/>
</dbReference>
<feature type="binding site" evidence="6">
    <location>
        <position position="422"/>
    </location>
    <ligand>
        <name>Fe cation</name>
        <dbReference type="ChEBI" id="CHEBI:24875"/>
    </ligand>
</feature>
<keyword evidence="6" id="KW-0460">Magnesium</keyword>
<dbReference type="GO" id="GO:0008901">
    <property type="term" value="F:ferredoxin hydrogenase activity"/>
    <property type="evidence" value="ECO:0007669"/>
    <property type="project" value="InterPro"/>
</dbReference>
<feature type="binding site" evidence="6">
    <location>
        <position position="419"/>
    </location>
    <ligand>
        <name>Ni(2+)</name>
        <dbReference type="ChEBI" id="CHEBI:49786"/>
    </ligand>
</feature>
<dbReference type="InterPro" id="IPR018194">
    <property type="entry name" value="Ni-dep_hyd_lsu_Ni_BS"/>
</dbReference>
<dbReference type="PANTHER" id="PTHR43600">
    <property type="entry name" value="COENZYME F420 HYDROGENASE, SUBUNIT ALPHA"/>
    <property type="match status" value="1"/>
</dbReference>
<comment type="caution">
    <text evidence="7">The sequence shown here is derived from an EMBL/GenBank/DDBJ whole genome shotgun (WGS) entry which is preliminary data.</text>
</comment>
<dbReference type="SUPFAM" id="SSF56762">
    <property type="entry name" value="HydB/Nqo4-like"/>
    <property type="match status" value="1"/>
</dbReference>
<feature type="binding site" evidence="6">
    <location>
        <position position="68"/>
    </location>
    <ligand>
        <name>Fe cation</name>
        <dbReference type="ChEBI" id="CHEBI:24875"/>
    </ligand>
</feature>
<feature type="binding site" evidence="6">
    <location>
        <position position="46"/>
    </location>
    <ligand>
        <name>Mg(2+)</name>
        <dbReference type="ChEBI" id="CHEBI:18420"/>
    </ligand>
</feature>
<evidence type="ECO:0000256" key="2">
    <source>
        <dbReference type="ARBA" id="ARBA00009292"/>
    </source>
</evidence>
<dbReference type="EMBL" id="JACNJH010000231">
    <property type="protein sequence ID" value="MBC8362908.1"/>
    <property type="molecule type" value="Genomic_DNA"/>
</dbReference>
<organism evidence="7 8">
    <name type="scientific">Candidatus Desulfatibia profunda</name>
    <dbReference type="NCBI Taxonomy" id="2841695"/>
    <lineage>
        <taxon>Bacteria</taxon>
        <taxon>Pseudomonadati</taxon>
        <taxon>Thermodesulfobacteriota</taxon>
        <taxon>Desulfobacteria</taxon>
        <taxon>Desulfobacterales</taxon>
        <taxon>Desulfobacterales incertae sedis</taxon>
        <taxon>Candidatus Desulfatibia</taxon>
    </lineage>
</organism>
<comment type="cofactor">
    <cofactor evidence="1 6">
        <name>Ni(2+)</name>
        <dbReference type="ChEBI" id="CHEBI:49786"/>
    </cofactor>
</comment>
<feature type="binding site" evidence="6">
    <location>
        <position position="425"/>
    </location>
    <ligand>
        <name>Mg(2+)</name>
        <dbReference type="ChEBI" id="CHEBI:18420"/>
    </ligand>
</feature>
<dbReference type="InterPro" id="IPR001501">
    <property type="entry name" value="Ni-dep_hyd_lsu"/>
</dbReference>
<dbReference type="PANTHER" id="PTHR43600:SF2">
    <property type="entry name" value="F420-NON-REDUCING HYDROGENASE VHU SUBUNIT A"/>
    <property type="match status" value="1"/>
</dbReference>
<dbReference type="InterPro" id="IPR029014">
    <property type="entry name" value="NiFe-Hase_large"/>
</dbReference>
<keyword evidence="6" id="KW-0408">Iron</keyword>
<comment type="cofactor">
    <cofactor evidence="6">
        <name>Fe cation</name>
        <dbReference type="ChEBI" id="CHEBI:24875"/>
    </cofactor>
</comment>
<evidence type="ECO:0000256" key="1">
    <source>
        <dbReference type="ARBA" id="ARBA00001967"/>
    </source>
</evidence>
<gene>
    <name evidence="7" type="ORF">H8E23_16105</name>
</gene>
<evidence type="ECO:0000313" key="8">
    <source>
        <dbReference type="Proteomes" id="UP000603434"/>
    </source>
</evidence>
<comment type="similarity">
    <text evidence="2">Belongs to the [NiFe]/[NiFeSe] hydrogenase large subunit family.</text>
</comment>
<keyword evidence="3 6" id="KW-0533">Nickel</keyword>
<accession>A0A8J6NY27</accession>
<dbReference type="Pfam" id="PF00374">
    <property type="entry name" value="NiFeSe_Hases"/>
    <property type="match status" value="2"/>
</dbReference>
<dbReference type="GO" id="GO:0016151">
    <property type="term" value="F:nickel cation binding"/>
    <property type="evidence" value="ECO:0007669"/>
    <property type="project" value="InterPro"/>
</dbReference>
<dbReference type="PROSITE" id="PS00508">
    <property type="entry name" value="NI_HGENASE_L_2"/>
    <property type="match status" value="1"/>
</dbReference>